<gene>
    <name evidence="1" type="ORF">OG835_22660</name>
</gene>
<evidence type="ECO:0000313" key="2">
    <source>
        <dbReference type="Proteomes" id="UP001348369"/>
    </source>
</evidence>
<keyword evidence="2" id="KW-1185">Reference proteome</keyword>
<name>A0ACD4ZNG0_9ACTN</name>
<accession>A0ACD4ZNG0</accession>
<protein>
    <submittedName>
        <fullName evidence="1">Tetratricopeptide repeat protein</fullName>
    </submittedName>
</protein>
<reference evidence="1" key="1">
    <citation type="submission" date="2022-10" db="EMBL/GenBank/DDBJ databases">
        <title>The complete genomes of actinobacterial strains from the NBC collection.</title>
        <authorList>
            <person name="Joergensen T.S."/>
            <person name="Alvarez Arevalo M."/>
            <person name="Sterndorff E.B."/>
            <person name="Faurdal D."/>
            <person name="Vuksanovic O."/>
            <person name="Mourched A.-S."/>
            <person name="Charusanti P."/>
            <person name="Shaw S."/>
            <person name="Blin K."/>
            <person name="Weber T."/>
        </authorList>
    </citation>
    <scope>NUCLEOTIDE SEQUENCE</scope>
    <source>
        <strain evidence="1">NBC 01771</strain>
    </source>
</reference>
<evidence type="ECO:0000313" key="1">
    <source>
        <dbReference type="EMBL" id="WSB99528.1"/>
    </source>
</evidence>
<dbReference type="EMBL" id="CP109109">
    <property type="protein sequence ID" value="WSB99528.1"/>
    <property type="molecule type" value="Genomic_DNA"/>
</dbReference>
<sequence>MAHAHQPSMAELIARRRRFIGRGAELSTYRENFGYPPEDERHRYLFHIHGNAGVGKTSLVRELERTARECGALTAYVDESVSSVPEALAAIAEQLGRQGHPLKQLDRQLATYRQRRHEAESAAGTAGGESPAVSVPSAGSTAAVTAGVIGLRMVPVVGAFADVVDTQHLAAGADRLRATLSARFRNQEDVQLVLKPDQVLTPVLVTELTEIARSVPWIALFFDTYERTAPFLDTWLRDLMTTSTYGRFPGAVVVTVAGQRPFVAARWGEFADFVTDLPLAPFTEGESRTLLAAKRVTDESVVEEVLRLSGGLPVLVSTLAENQPTDPHDVGDPSATAVERFLKWEQDPVRRVAALACALPRRLDEDVFRAVVAEDAAGLYDWLRALPFATLKDAGVSYHGVVRAPMLRLQRTRSPRGWRERHTALAACFARWRAETETDLRADELWESAEWRALRFEETYHTLCASPRGALPGALRDVIEGCRESPAAARRAAQVLAEAGADTDDEAAREWGRRLVAALDDEEEGVRKALGLLLDRAGLDTLGRAAAHRVRGAELREAGEHAAALAEYDRSLALDPDEPRAYYGRGLAHQLNGATDAALADLRRADELAPDTTWILEEYGETLRMADRHQDAVDLLDRVLVLDPTDAFALASRGAAQHALGQHAAALADLGRALELDDEYLWALVRRARLLRDMGEPDRSFADLDRAVELAPDRAWIASERGEAYRLAYRDEEAERELTRTLELDADHASALASRGYVRHRLGRDAEARADLDRAIELDPEYSWALAHRAGLRQELDDPTGALADLERAVDADPDIPWIRLERGEARLKAGRYEEAVADLTEVLNQRPDSDWALTQRGMAHHALGRYGHAFADLDRSLELDPNGSWAYYCRGRTAQAAGRPEQAYADLVRCVELYPDADHARRRAAAMCLFLGRPEEALRWLDELTTADNDDLDDRCEALRRTGQWAEALAVAERYSVEEPVYGTLQRAMTVTTAEGAEAGVPVWRELERLLSEAVDLAVEMPAYGAMLNAAVRGDWEALDASLDTLFALEYEWDDLATMASHLEELLRAPGIDTVHLSPRLARVVAARDAFAARWT</sequence>
<organism evidence="1 2">
    <name type="scientific">Streptomyces scopuliridis</name>
    <dbReference type="NCBI Taxonomy" id="452529"/>
    <lineage>
        <taxon>Bacteria</taxon>
        <taxon>Bacillati</taxon>
        <taxon>Actinomycetota</taxon>
        <taxon>Actinomycetes</taxon>
        <taxon>Kitasatosporales</taxon>
        <taxon>Streptomycetaceae</taxon>
        <taxon>Streptomyces</taxon>
    </lineage>
</organism>
<proteinExistence type="predicted"/>
<dbReference type="Proteomes" id="UP001348369">
    <property type="component" value="Chromosome"/>
</dbReference>